<organism evidence="4">
    <name type="scientific">Brugia timori</name>
    <dbReference type="NCBI Taxonomy" id="42155"/>
    <lineage>
        <taxon>Eukaryota</taxon>
        <taxon>Metazoa</taxon>
        <taxon>Ecdysozoa</taxon>
        <taxon>Nematoda</taxon>
        <taxon>Chromadorea</taxon>
        <taxon>Rhabditida</taxon>
        <taxon>Spirurina</taxon>
        <taxon>Spiruromorpha</taxon>
        <taxon>Filarioidea</taxon>
        <taxon>Onchocercidae</taxon>
        <taxon>Brugia</taxon>
    </lineage>
</organism>
<reference evidence="4" key="1">
    <citation type="submission" date="2017-02" db="UniProtKB">
        <authorList>
            <consortium name="WormBaseParasite"/>
        </authorList>
    </citation>
    <scope>IDENTIFICATION</scope>
</reference>
<gene>
    <name evidence="2" type="ORF">BTMF_LOCUS6423</name>
</gene>
<reference evidence="2 3" key="2">
    <citation type="submission" date="2018-11" db="EMBL/GenBank/DDBJ databases">
        <authorList>
            <consortium name="Pathogen Informatics"/>
        </authorList>
    </citation>
    <scope>NUCLEOTIDE SEQUENCE [LARGE SCALE GENOMIC DNA]</scope>
</reference>
<dbReference type="WBParaSite" id="BTMF_0000837401-mRNA-1">
    <property type="protein sequence ID" value="BTMF_0000837401-mRNA-1"/>
    <property type="gene ID" value="BTMF_0000837401"/>
</dbReference>
<keyword evidence="1" id="KW-0732">Signal</keyword>
<keyword evidence="3" id="KW-1185">Reference proteome</keyword>
<feature type="signal peptide" evidence="1">
    <location>
        <begin position="1"/>
        <end position="21"/>
    </location>
</feature>
<dbReference type="EMBL" id="UZAG01015593">
    <property type="protein sequence ID" value="VDO21740.1"/>
    <property type="molecule type" value="Genomic_DNA"/>
</dbReference>
<dbReference type="AlphaFoldDB" id="A0A0R3QL22"/>
<evidence type="ECO:0000313" key="3">
    <source>
        <dbReference type="Proteomes" id="UP000280834"/>
    </source>
</evidence>
<dbReference type="Proteomes" id="UP000280834">
    <property type="component" value="Unassembled WGS sequence"/>
</dbReference>
<sequence>MHHNWKLIVSLVLLILNWVNAKRKIDYLYGKPRDC</sequence>
<feature type="chain" id="PRO_5043130731" evidence="1">
    <location>
        <begin position="22"/>
        <end position="35"/>
    </location>
</feature>
<protein>
    <submittedName>
        <fullName evidence="2 4">Uncharacterized protein</fullName>
    </submittedName>
</protein>
<evidence type="ECO:0000313" key="2">
    <source>
        <dbReference type="EMBL" id="VDO21740.1"/>
    </source>
</evidence>
<proteinExistence type="predicted"/>
<evidence type="ECO:0000256" key="1">
    <source>
        <dbReference type="SAM" id="SignalP"/>
    </source>
</evidence>
<evidence type="ECO:0000313" key="4">
    <source>
        <dbReference type="WBParaSite" id="BTMF_0000837401-mRNA-1"/>
    </source>
</evidence>
<accession>A0A0R3QL22</accession>
<name>A0A0R3QL22_9BILA</name>